<name>A0A5C7IFE2_9ROSI</name>
<proteinExistence type="predicted"/>
<gene>
    <name evidence="1" type="ORF">EZV62_009000</name>
</gene>
<protein>
    <submittedName>
        <fullName evidence="1">Uncharacterized protein</fullName>
    </submittedName>
</protein>
<keyword evidence="2" id="KW-1185">Reference proteome</keyword>
<reference evidence="2" key="1">
    <citation type="journal article" date="2019" name="Gigascience">
        <title>De novo genome assembly of the endangered Acer yangbiense, a plant species with extremely small populations endemic to Yunnan Province, China.</title>
        <authorList>
            <person name="Yang J."/>
            <person name="Wariss H.M."/>
            <person name="Tao L."/>
            <person name="Zhang R."/>
            <person name="Yun Q."/>
            <person name="Hollingsworth P."/>
            <person name="Dao Z."/>
            <person name="Luo G."/>
            <person name="Guo H."/>
            <person name="Ma Y."/>
            <person name="Sun W."/>
        </authorList>
    </citation>
    <scope>NUCLEOTIDE SEQUENCE [LARGE SCALE GENOMIC DNA]</scope>
    <source>
        <strain evidence="2">cv. Malutang</strain>
    </source>
</reference>
<organism evidence="1 2">
    <name type="scientific">Acer yangbiense</name>
    <dbReference type="NCBI Taxonomy" id="1000413"/>
    <lineage>
        <taxon>Eukaryota</taxon>
        <taxon>Viridiplantae</taxon>
        <taxon>Streptophyta</taxon>
        <taxon>Embryophyta</taxon>
        <taxon>Tracheophyta</taxon>
        <taxon>Spermatophyta</taxon>
        <taxon>Magnoliopsida</taxon>
        <taxon>eudicotyledons</taxon>
        <taxon>Gunneridae</taxon>
        <taxon>Pentapetalae</taxon>
        <taxon>rosids</taxon>
        <taxon>malvids</taxon>
        <taxon>Sapindales</taxon>
        <taxon>Sapindaceae</taxon>
        <taxon>Hippocastanoideae</taxon>
        <taxon>Acereae</taxon>
        <taxon>Acer</taxon>
    </lineage>
</organism>
<comment type="caution">
    <text evidence="1">The sequence shown here is derived from an EMBL/GenBank/DDBJ whole genome shotgun (WGS) entry which is preliminary data.</text>
</comment>
<evidence type="ECO:0000313" key="2">
    <source>
        <dbReference type="Proteomes" id="UP000323000"/>
    </source>
</evidence>
<dbReference type="EMBL" id="VAHF01000003">
    <property type="protein sequence ID" value="TXG67725.1"/>
    <property type="molecule type" value="Genomic_DNA"/>
</dbReference>
<accession>A0A5C7IFE2</accession>
<evidence type="ECO:0000313" key="1">
    <source>
        <dbReference type="EMBL" id="TXG67725.1"/>
    </source>
</evidence>
<sequence length="220" mass="24978">MHKENVDANTCHLEDLYIEGCPSLRVSAIDTPTLCLTHKSRHLELFKAQNLVFDRCMSMTPCNLSILIYSIYNSVGVFMVKILQLLQPELLICRLEAVLFVGHLCLLCRNHKRISSFILVFYFRYYVDVIQLISCDAFNSVDAQVDMQILNTEFIPPLCLAMEDAGRRIQFSYLPSAANRSMHSKDELSYDRLTHLLANSFSSSVQASSLQNSVIQASSK</sequence>
<dbReference type="AlphaFoldDB" id="A0A5C7IFE2"/>
<dbReference type="Proteomes" id="UP000323000">
    <property type="component" value="Chromosome 3"/>
</dbReference>